<sequence>MSSDLSSVDEGVGSVKSESSGPVFFRPFERCEMSGELKSDEVDDTPEYPLPSPTDPLGRDDLPLEDEEGDDSGEDRTKDD</sequence>
<organism evidence="2 3">
    <name type="scientific">Pseudomonas jessenii</name>
    <dbReference type="NCBI Taxonomy" id="77298"/>
    <lineage>
        <taxon>Bacteria</taxon>
        <taxon>Pseudomonadati</taxon>
        <taxon>Pseudomonadota</taxon>
        <taxon>Gammaproteobacteria</taxon>
        <taxon>Pseudomonadales</taxon>
        <taxon>Pseudomonadaceae</taxon>
        <taxon>Pseudomonas</taxon>
    </lineage>
</organism>
<evidence type="ECO:0000313" key="3">
    <source>
        <dbReference type="Proteomes" id="UP000255365"/>
    </source>
</evidence>
<name>A0A370S201_PSEJE</name>
<dbReference type="RefSeq" id="WP_115148194.1">
    <property type="nucleotide sequence ID" value="NZ_QRAV01000022.1"/>
</dbReference>
<feature type="region of interest" description="Disordered" evidence="1">
    <location>
        <begin position="1"/>
        <end position="80"/>
    </location>
</feature>
<protein>
    <submittedName>
        <fullName evidence="2">Uncharacterized protein</fullName>
    </submittedName>
</protein>
<accession>A0A370S201</accession>
<feature type="compositionally biased region" description="Basic and acidic residues" evidence="1">
    <location>
        <begin position="27"/>
        <end position="40"/>
    </location>
</feature>
<comment type="caution">
    <text evidence="2">The sequence shown here is derived from an EMBL/GenBank/DDBJ whole genome shotgun (WGS) entry which is preliminary data.</text>
</comment>
<evidence type="ECO:0000256" key="1">
    <source>
        <dbReference type="SAM" id="MobiDB-lite"/>
    </source>
</evidence>
<evidence type="ECO:0000313" key="2">
    <source>
        <dbReference type="EMBL" id="RDL13770.1"/>
    </source>
</evidence>
<proteinExistence type="predicted"/>
<reference evidence="2 3" key="1">
    <citation type="submission" date="2018-07" db="EMBL/GenBank/DDBJ databases">
        <title>Genome sequencing of rice bacterial endophytes.</title>
        <authorList>
            <person name="Venturi V."/>
        </authorList>
    </citation>
    <scope>NUCLEOTIDE SEQUENCE [LARGE SCALE GENOMIC DNA]</scope>
    <source>
        <strain evidence="2 3">E2333</strain>
    </source>
</reference>
<dbReference type="AlphaFoldDB" id="A0A370S201"/>
<dbReference type="EMBL" id="QRAV01000022">
    <property type="protein sequence ID" value="RDL13770.1"/>
    <property type="molecule type" value="Genomic_DNA"/>
</dbReference>
<feature type="compositionally biased region" description="Low complexity" evidence="1">
    <location>
        <begin position="1"/>
        <end position="21"/>
    </location>
</feature>
<dbReference type="Proteomes" id="UP000255365">
    <property type="component" value="Unassembled WGS sequence"/>
</dbReference>
<gene>
    <name evidence="2" type="ORF">DEU51_1223</name>
</gene>
<feature type="compositionally biased region" description="Acidic residues" evidence="1">
    <location>
        <begin position="63"/>
        <end position="73"/>
    </location>
</feature>